<comment type="caution">
    <text evidence="2">The sequence shown here is derived from an EMBL/GenBank/DDBJ whole genome shotgun (WGS) entry which is preliminary data.</text>
</comment>
<dbReference type="InterPro" id="IPR029068">
    <property type="entry name" value="Glyas_Bleomycin-R_OHBP_Dase"/>
</dbReference>
<feature type="domain" description="Glyoxalase-like" evidence="1">
    <location>
        <begin position="8"/>
        <end position="31"/>
    </location>
</feature>
<gene>
    <name evidence="2" type="ORF">G3M58_06645</name>
</gene>
<evidence type="ECO:0000313" key="2">
    <source>
        <dbReference type="EMBL" id="NEE06109.1"/>
    </source>
</evidence>
<protein>
    <submittedName>
        <fullName evidence="2">VOC family protein</fullName>
    </submittedName>
</protein>
<proteinExistence type="predicted"/>
<dbReference type="AlphaFoldDB" id="A0A6G3WKR9"/>
<reference evidence="2" key="1">
    <citation type="submission" date="2020-01" db="EMBL/GenBank/DDBJ databases">
        <title>Insect and environment-associated Actinomycetes.</title>
        <authorList>
            <person name="Currrie C."/>
            <person name="Chevrette M."/>
            <person name="Carlson C."/>
            <person name="Stubbendieck R."/>
            <person name="Wendt-Pienkowski E."/>
        </authorList>
    </citation>
    <scope>NUCLEOTIDE SEQUENCE</scope>
    <source>
        <strain evidence="2">SID7499</strain>
    </source>
</reference>
<dbReference type="InterPro" id="IPR041581">
    <property type="entry name" value="Glyoxalase_6"/>
</dbReference>
<dbReference type="Pfam" id="PF18029">
    <property type="entry name" value="Glyoxalase_6"/>
    <property type="match status" value="1"/>
</dbReference>
<evidence type="ECO:0000259" key="1">
    <source>
        <dbReference type="Pfam" id="PF18029"/>
    </source>
</evidence>
<name>A0A6G3WKR9_9ACTN</name>
<dbReference type="Gene3D" id="3.10.180.10">
    <property type="entry name" value="2,3-Dihydroxybiphenyl 1,2-Dioxygenase, domain 1"/>
    <property type="match status" value="1"/>
</dbReference>
<organism evidence="2">
    <name type="scientific">Streptomyces sp. SID7499</name>
    <dbReference type="NCBI Taxonomy" id="2706086"/>
    <lineage>
        <taxon>Bacteria</taxon>
        <taxon>Bacillati</taxon>
        <taxon>Actinomycetota</taxon>
        <taxon>Actinomycetes</taxon>
        <taxon>Kitasatosporales</taxon>
        <taxon>Streptomycetaceae</taxon>
        <taxon>Streptomyces</taxon>
    </lineage>
</organism>
<feature type="non-terminal residue" evidence="2">
    <location>
        <position position="31"/>
    </location>
</feature>
<dbReference type="EMBL" id="JAAGMN010000639">
    <property type="protein sequence ID" value="NEE06109.1"/>
    <property type="molecule type" value="Genomic_DNA"/>
</dbReference>
<accession>A0A6G3WKR9</accession>
<sequence>MPTTTQFQVTFDCEEPPRLAAFWCEVLGYVV</sequence>